<dbReference type="GeneID" id="59149968"/>
<dbReference type="Proteomes" id="UP000594121">
    <property type="component" value="Chromosome"/>
</dbReference>
<evidence type="ECO:0000313" key="2">
    <source>
        <dbReference type="Proteomes" id="UP000594121"/>
    </source>
</evidence>
<name>A0A7L9FG81_9CREN</name>
<sequence length="45" mass="5360">MNKRYKVCRDLSLREECREPLFEVELDGRGGSLEDKRIDYRVMGP</sequence>
<proteinExistence type="predicted"/>
<gene>
    <name evidence="1" type="ORF">IG193_08690</name>
</gene>
<accession>A0A7L9FG81</accession>
<evidence type="ECO:0000313" key="1">
    <source>
        <dbReference type="EMBL" id="QOJ78810.1"/>
    </source>
</evidence>
<dbReference type="KEGG" id="thel:IG193_08690"/>
<protein>
    <submittedName>
        <fullName evidence="1">Uncharacterized protein</fullName>
    </submittedName>
</protein>
<dbReference type="EMBL" id="CP062310">
    <property type="protein sequence ID" value="QOJ78810.1"/>
    <property type="molecule type" value="Genomic_DNA"/>
</dbReference>
<dbReference type="RefSeq" id="WP_192818782.1">
    <property type="nucleotide sequence ID" value="NZ_CP062310.1"/>
</dbReference>
<dbReference type="InParanoid" id="A0A7L9FG81"/>
<organism evidence="1 2">
    <name type="scientific">Infirmifilum lucidum</name>
    <dbReference type="NCBI Taxonomy" id="2776706"/>
    <lineage>
        <taxon>Archaea</taxon>
        <taxon>Thermoproteota</taxon>
        <taxon>Thermoprotei</taxon>
        <taxon>Thermofilales</taxon>
        <taxon>Thermofilaceae</taxon>
        <taxon>Infirmifilum</taxon>
    </lineage>
</organism>
<dbReference type="AlphaFoldDB" id="A0A7L9FG81"/>
<reference evidence="1 2" key="1">
    <citation type="submission" date="2020-10" db="EMBL/GenBank/DDBJ databases">
        <title>Thermofilum lucidum 3507LT sp. nov. a novel member of Thermofilaceae family isolated from Chile hot spring, and proposal of description order Thermofilales.</title>
        <authorList>
            <person name="Zayulina K.S."/>
            <person name="Elcheninov A.G."/>
            <person name="Toshchakov S.V."/>
            <person name="Kublanov I.V."/>
        </authorList>
    </citation>
    <scope>NUCLEOTIDE SEQUENCE [LARGE SCALE GENOMIC DNA]</scope>
    <source>
        <strain evidence="1 2">3507LT</strain>
    </source>
</reference>
<keyword evidence="2" id="KW-1185">Reference proteome</keyword>